<sequence>MLGADRAIGRRVSRSVTNGEHVRLEAIDTFISEISSLSASHLVQFQRLYTTQRGPCALCGQLLAGRAYDASCSSRVIRDNMRSTTVRCYCMQQELPWEHVSLLTIDAEGHDYSVLSQYPFASSPVQRVVFEATHMRNVDFDRAAALLDSHGFVFLKGGYKAGDNVWHHPGR</sequence>
<dbReference type="KEGG" id="ehx:EMIHUDRAFT_228702"/>
<dbReference type="Proteomes" id="UP000013827">
    <property type="component" value="Unassembled WGS sequence"/>
</dbReference>
<dbReference type="EnsemblProtists" id="EOD34498">
    <property type="protein sequence ID" value="EOD34498"/>
    <property type="gene ID" value="EMIHUDRAFT_228702"/>
</dbReference>
<protein>
    <recommendedName>
        <fullName evidence="1">Methyltransferase FkbM domain-containing protein</fullName>
    </recommendedName>
</protein>
<dbReference type="PaxDb" id="2903-EOD34498"/>
<dbReference type="Pfam" id="PF05050">
    <property type="entry name" value="Methyltransf_21"/>
    <property type="match status" value="1"/>
</dbReference>
<reference evidence="3" key="1">
    <citation type="journal article" date="2013" name="Nature">
        <title>Pan genome of the phytoplankton Emiliania underpins its global distribution.</title>
        <authorList>
            <person name="Read B.A."/>
            <person name="Kegel J."/>
            <person name="Klute M.J."/>
            <person name="Kuo A."/>
            <person name="Lefebvre S.C."/>
            <person name="Maumus F."/>
            <person name="Mayer C."/>
            <person name="Miller J."/>
            <person name="Monier A."/>
            <person name="Salamov A."/>
            <person name="Young J."/>
            <person name="Aguilar M."/>
            <person name="Claverie J.M."/>
            <person name="Frickenhaus S."/>
            <person name="Gonzalez K."/>
            <person name="Herman E.K."/>
            <person name="Lin Y.C."/>
            <person name="Napier J."/>
            <person name="Ogata H."/>
            <person name="Sarno A.F."/>
            <person name="Shmutz J."/>
            <person name="Schroeder D."/>
            <person name="de Vargas C."/>
            <person name="Verret F."/>
            <person name="von Dassow P."/>
            <person name="Valentin K."/>
            <person name="Van de Peer Y."/>
            <person name="Wheeler G."/>
            <person name="Dacks J.B."/>
            <person name="Delwiche C.F."/>
            <person name="Dyhrman S.T."/>
            <person name="Glockner G."/>
            <person name="John U."/>
            <person name="Richards T."/>
            <person name="Worden A.Z."/>
            <person name="Zhang X."/>
            <person name="Grigoriev I.V."/>
            <person name="Allen A.E."/>
            <person name="Bidle K."/>
            <person name="Borodovsky M."/>
            <person name="Bowler C."/>
            <person name="Brownlee C."/>
            <person name="Cock J.M."/>
            <person name="Elias M."/>
            <person name="Gladyshev V.N."/>
            <person name="Groth M."/>
            <person name="Guda C."/>
            <person name="Hadaegh A."/>
            <person name="Iglesias-Rodriguez M.D."/>
            <person name="Jenkins J."/>
            <person name="Jones B.M."/>
            <person name="Lawson T."/>
            <person name="Leese F."/>
            <person name="Lindquist E."/>
            <person name="Lobanov A."/>
            <person name="Lomsadze A."/>
            <person name="Malik S.B."/>
            <person name="Marsh M.E."/>
            <person name="Mackinder L."/>
            <person name="Mock T."/>
            <person name="Mueller-Roeber B."/>
            <person name="Pagarete A."/>
            <person name="Parker M."/>
            <person name="Probert I."/>
            <person name="Quesneville H."/>
            <person name="Raines C."/>
            <person name="Rensing S.A."/>
            <person name="Riano-Pachon D.M."/>
            <person name="Richier S."/>
            <person name="Rokitta S."/>
            <person name="Shiraiwa Y."/>
            <person name="Soanes D.M."/>
            <person name="van der Giezen M."/>
            <person name="Wahlund T.M."/>
            <person name="Williams B."/>
            <person name="Wilson W."/>
            <person name="Wolfe G."/>
            <person name="Wurch L.L."/>
        </authorList>
    </citation>
    <scope>NUCLEOTIDE SEQUENCE</scope>
</reference>
<organism evidence="2 3">
    <name type="scientific">Emiliania huxleyi (strain CCMP1516)</name>
    <dbReference type="NCBI Taxonomy" id="280463"/>
    <lineage>
        <taxon>Eukaryota</taxon>
        <taxon>Haptista</taxon>
        <taxon>Haptophyta</taxon>
        <taxon>Prymnesiophyceae</taxon>
        <taxon>Isochrysidales</taxon>
        <taxon>Noelaerhabdaceae</taxon>
        <taxon>Emiliania</taxon>
    </lineage>
</organism>
<dbReference type="AlphaFoldDB" id="A0A0D3KFG3"/>
<dbReference type="HOGENOM" id="CLU_1565807_0_0_1"/>
<accession>A0A0D3KFG3</accession>
<dbReference type="InterPro" id="IPR006342">
    <property type="entry name" value="FkbM_mtfrase"/>
</dbReference>
<dbReference type="RefSeq" id="XP_005786927.1">
    <property type="nucleotide sequence ID" value="XM_005786870.1"/>
</dbReference>
<evidence type="ECO:0000313" key="2">
    <source>
        <dbReference type="EnsemblProtists" id="EOD34498"/>
    </source>
</evidence>
<feature type="domain" description="Methyltransferase FkbM" evidence="1">
    <location>
        <begin position="78"/>
        <end position="154"/>
    </location>
</feature>
<reference evidence="2" key="2">
    <citation type="submission" date="2024-10" db="UniProtKB">
        <authorList>
            <consortium name="EnsemblProtists"/>
        </authorList>
    </citation>
    <scope>IDENTIFICATION</scope>
</reference>
<name>A0A0D3KFG3_EMIH1</name>
<proteinExistence type="predicted"/>
<dbReference type="GeneID" id="17279768"/>
<evidence type="ECO:0000259" key="1">
    <source>
        <dbReference type="Pfam" id="PF05050"/>
    </source>
</evidence>
<evidence type="ECO:0000313" key="3">
    <source>
        <dbReference type="Proteomes" id="UP000013827"/>
    </source>
</evidence>
<keyword evidence="3" id="KW-1185">Reference proteome</keyword>